<proteinExistence type="predicted"/>
<sequence>MSTRQCVSADLKRSARSAWLLRQPLIHTILGSRGLRFLAFRGPTRFFASHKHFRVCPALRCQMRHTASRSLFWCLIPQRRVDVHHIS</sequence>
<organism evidence="1 2">
    <name type="scientific">Pleurodeles waltl</name>
    <name type="common">Iberian ribbed newt</name>
    <dbReference type="NCBI Taxonomy" id="8319"/>
    <lineage>
        <taxon>Eukaryota</taxon>
        <taxon>Metazoa</taxon>
        <taxon>Chordata</taxon>
        <taxon>Craniata</taxon>
        <taxon>Vertebrata</taxon>
        <taxon>Euteleostomi</taxon>
        <taxon>Amphibia</taxon>
        <taxon>Batrachia</taxon>
        <taxon>Caudata</taxon>
        <taxon>Salamandroidea</taxon>
        <taxon>Salamandridae</taxon>
        <taxon>Pleurodelinae</taxon>
        <taxon>Pleurodeles</taxon>
    </lineage>
</organism>
<accession>A0AAV7VRU1</accession>
<evidence type="ECO:0008006" key="3">
    <source>
        <dbReference type="Google" id="ProtNLM"/>
    </source>
</evidence>
<dbReference type="AlphaFoldDB" id="A0AAV7VRU1"/>
<name>A0AAV7VRU1_PLEWA</name>
<gene>
    <name evidence="1" type="ORF">NDU88_007197</name>
</gene>
<dbReference type="Proteomes" id="UP001066276">
    <property type="component" value="Chromosome 2_1"/>
</dbReference>
<keyword evidence="2" id="KW-1185">Reference proteome</keyword>
<reference evidence="1" key="1">
    <citation type="journal article" date="2022" name="bioRxiv">
        <title>Sequencing and chromosome-scale assembly of the giantPleurodeles waltlgenome.</title>
        <authorList>
            <person name="Brown T."/>
            <person name="Elewa A."/>
            <person name="Iarovenko S."/>
            <person name="Subramanian E."/>
            <person name="Araus A.J."/>
            <person name="Petzold A."/>
            <person name="Susuki M."/>
            <person name="Suzuki K.-i.T."/>
            <person name="Hayashi T."/>
            <person name="Toyoda A."/>
            <person name="Oliveira C."/>
            <person name="Osipova E."/>
            <person name="Leigh N.D."/>
            <person name="Simon A."/>
            <person name="Yun M.H."/>
        </authorList>
    </citation>
    <scope>NUCLEOTIDE SEQUENCE</scope>
    <source>
        <strain evidence="1">20211129_DDA</strain>
        <tissue evidence="1">Liver</tissue>
    </source>
</reference>
<dbReference type="EMBL" id="JANPWB010000003">
    <property type="protein sequence ID" value="KAJ1203410.1"/>
    <property type="molecule type" value="Genomic_DNA"/>
</dbReference>
<evidence type="ECO:0000313" key="2">
    <source>
        <dbReference type="Proteomes" id="UP001066276"/>
    </source>
</evidence>
<comment type="caution">
    <text evidence="1">The sequence shown here is derived from an EMBL/GenBank/DDBJ whole genome shotgun (WGS) entry which is preliminary data.</text>
</comment>
<evidence type="ECO:0000313" key="1">
    <source>
        <dbReference type="EMBL" id="KAJ1203410.1"/>
    </source>
</evidence>
<protein>
    <recommendedName>
        <fullName evidence="3">Integron gene cassette protein</fullName>
    </recommendedName>
</protein>